<dbReference type="Pfam" id="PF12852">
    <property type="entry name" value="Cupin_6"/>
    <property type="match status" value="1"/>
</dbReference>
<sequence length="322" mass="35120">MDVLTDMLERSRARGAAFSHSQIRGPWGLFFDGVPGLAVHTIVEGELFLWTEDETLQLLPGDIVLVRGGLDHSLASEPHRRCIPLTEYMAQARVAGSPRRFASGAGGETSEFFCGAYVFEGDICERLLSLLPDTLRLRPGAGSALRATMDLLAREMDQDDPGQQTLLDRLLDVALVQVLREHFGAVGEAAPAWFRASADPQIGPALRALHADPSRRWTVEDLAAEATLSRAAFARRFSALLGVAPLAYLTGWRMALARERLRDSDDGIAGVADALGYASEFSFAAAFKRHHGVAPGRWRVSARRPADSPRTPLLADRPARRS</sequence>
<evidence type="ECO:0000256" key="2">
    <source>
        <dbReference type="ARBA" id="ARBA00023125"/>
    </source>
</evidence>
<comment type="caution">
    <text evidence="6">The sequence shown here is derived from an EMBL/GenBank/DDBJ whole genome shotgun (WGS) entry which is preliminary data.</text>
</comment>
<gene>
    <name evidence="6" type="ORF">OM076_14870</name>
</gene>
<organism evidence="6 7">
    <name type="scientific">Solirubrobacter ginsenosidimutans</name>
    <dbReference type="NCBI Taxonomy" id="490573"/>
    <lineage>
        <taxon>Bacteria</taxon>
        <taxon>Bacillati</taxon>
        <taxon>Actinomycetota</taxon>
        <taxon>Thermoleophilia</taxon>
        <taxon>Solirubrobacterales</taxon>
        <taxon>Solirubrobacteraceae</taxon>
        <taxon>Solirubrobacter</taxon>
    </lineage>
</organism>
<feature type="region of interest" description="Disordered" evidence="4">
    <location>
        <begin position="300"/>
        <end position="322"/>
    </location>
</feature>
<protein>
    <submittedName>
        <fullName evidence="6">AraC family transcriptional regulator</fullName>
    </submittedName>
</protein>
<keyword evidence="1" id="KW-0805">Transcription regulation</keyword>
<dbReference type="GO" id="GO:0043565">
    <property type="term" value="F:sequence-specific DNA binding"/>
    <property type="evidence" value="ECO:0007669"/>
    <property type="project" value="InterPro"/>
</dbReference>
<dbReference type="AlphaFoldDB" id="A0A9X3MUE2"/>
<proteinExistence type="predicted"/>
<reference evidence="6" key="1">
    <citation type="submission" date="2022-10" db="EMBL/GenBank/DDBJ databases">
        <title>The WGS of Solirubrobacter ginsenosidimutans DSM 21036.</title>
        <authorList>
            <person name="Jiang Z."/>
        </authorList>
    </citation>
    <scope>NUCLEOTIDE SEQUENCE</scope>
    <source>
        <strain evidence="6">DSM 21036</strain>
    </source>
</reference>
<keyword evidence="2" id="KW-0238">DNA-binding</keyword>
<dbReference type="PANTHER" id="PTHR46796:SF13">
    <property type="entry name" value="HTH-TYPE TRANSCRIPTIONAL ACTIVATOR RHAS"/>
    <property type="match status" value="1"/>
</dbReference>
<dbReference type="InterPro" id="IPR018062">
    <property type="entry name" value="HTH_AraC-typ_CS"/>
</dbReference>
<evidence type="ECO:0000313" key="6">
    <source>
        <dbReference type="EMBL" id="MDA0161557.1"/>
    </source>
</evidence>
<feature type="domain" description="HTH araC/xylS-type" evidence="5">
    <location>
        <begin position="203"/>
        <end position="301"/>
    </location>
</feature>
<dbReference type="SUPFAM" id="SSF46689">
    <property type="entry name" value="Homeodomain-like"/>
    <property type="match status" value="2"/>
</dbReference>
<dbReference type="InterPro" id="IPR050204">
    <property type="entry name" value="AraC_XylS_family_regulators"/>
</dbReference>
<keyword evidence="7" id="KW-1185">Reference proteome</keyword>
<dbReference type="InterPro" id="IPR009057">
    <property type="entry name" value="Homeodomain-like_sf"/>
</dbReference>
<keyword evidence="3" id="KW-0804">Transcription</keyword>
<dbReference type="Proteomes" id="UP001149140">
    <property type="component" value="Unassembled WGS sequence"/>
</dbReference>
<accession>A0A9X3MUE2</accession>
<dbReference type="InterPro" id="IPR032783">
    <property type="entry name" value="AraC_lig"/>
</dbReference>
<dbReference type="EMBL" id="JAPDOD010000013">
    <property type="protein sequence ID" value="MDA0161557.1"/>
    <property type="molecule type" value="Genomic_DNA"/>
</dbReference>
<dbReference type="Gene3D" id="1.10.10.60">
    <property type="entry name" value="Homeodomain-like"/>
    <property type="match status" value="2"/>
</dbReference>
<dbReference type="Pfam" id="PF12833">
    <property type="entry name" value="HTH_18"/>
    <property type="match status" value="1"/>
</dbReference>
<dbReference type="GO" id="GO:0003700">
    <property type="term" value="F:DNA-binding transcription factor activity"/>
    <property type="evidence" value="ECO:0007669"/>
    <property type="project" value="InterPro"/>
</dbReference>
<dbReference type="SMART" id="SM00342">
    <property type="entry name" value="HTH_ARAC"/>
    <property type="match status" value="1"/>
</dbReference>
<evidence type="ECO:0000256" key="3">
    <source>
        <dbReference type="ARBA" id="ARBA00023163"/>
    </source>
</evidence>
<dbReference type="RefSeq" id="WP_270040774.1">
    <property type="nucleotide sequence ID" value="NZ_JAPDOD010000013.1"/>
</dbReference>
<evidence type="ECO:0000256" key="1">
    <source>
        <dbReference type="ARBA" id="ARBA00023015"/>
    </source>
</evidence>
<dbReference type="PROSITE" id="PS01124">
    <property type="entry name" value="HTH_ARAC_FAMILY_2"/>
    <property type="match status" value="1"/>
</dbReference>
<evidence type="ECO:0000259" key="5">
    <source>
        <dbReference type="PROSITE" id="PS01124"/>
    </source>
</evidence>
<dbReference type="PROSITE" id="PS00041">
    <property type="entry name" value="HTH_ARAC_FAMILY_1"/>
    <property type="match status" value="1"/>
</dbReference>
<evidence type="ECO:0000313" key="7">
    <source>
        <dbReference type="Proteomes" id="UP001149140"/>
    </source>
</evidence>
<name>A0A9X3MUE2_9ACTN</name>
<dbReference type="PANTHER" id="PTHR46796">
    <property type="entry name" value="HTH-TYPE TRANSCRIPTIONAL ACTIVATOR RHAS-RELATED"/>
    <property type="match status" value="1"/>
</dbReference>
<dbReference type="InterPro" id="IPR018060">
    <property type="entry name" value="HTH_AraC"/>
</dbReference>
<evidence type="ECO:0000256" key="4">
    <source>
        <dbReference type="SAM" id="MobiDB-lite"/>
    </source>
</evidence>